<dbReference type="InterPro" id="IPR008914">
    <property type="entry name" value="PEBP"/>
</dbReference>
<dbReference type="AlphaFoldDB" id="A0A6S6PJM2"/>
<evidence type="ECO:0000313" key="1">
    <source>
        <dbReference type="EMBL" id="BCI56148.1"/>
    </source>
</evidence>
<accession>A0A6S6PJM2</accession>
<dbReference type="RefSeq" id="WP_185293745.1">
    <property type="nucleotide sequence ID" value="NZ_AP023287.1"/>
</dbReference>
<proteinExistence type="predicted"/>
<dbReference type="Gene3D" id="3.90.280.10">
    <property type="entry name" value="PEBP-like"/>
    <property type="match status" value="1"/>
</dbReference>
<dbReference type="Proteomes" id="UP000515734">
    <property type="component" value="Chromosome"/>
</dbReference>
<evidence type="ECO:0008006" key="3">
    <source>
        <dbReference type="Google" id="ProtNLM"/>
    </source>
</evidence>
<dbReference type="Pfam" id="PF01161">
    <property type="entry name" value="PBP"/>
    <property type="match status" value="1"/>
</dbReference>
<evidence type="ECO:0000313" key="2">
    <source>
        <dbReference type="Proteomes" id="UP000515734"/>
    </source>
</evidence>
<reference evidence="1 2" key="1">
    <citation type="submission" date="2020-07" db="EMBL/GenBank/DDBJ databases">
        <title>Complete genome sequence of Mycolicibacterium litorale like strain isolated from cardiac implantable electronic device infection.</title>
        <authorList>
            <person name="Fukano H."/>
            <person name="Miyama H."/>
            <person name="Hoshino Y."/>
        </authorList>
    </citation>
    <scope>NUCLEOTIDE SEQUENCE [LARGE SCALE GENOMIC DNA]</scope>
    <source>
        <strain evidence="1 2">NIIDNTM18</strain>
    </source>
</reference>
<dbReference type="SUPFAM" id="SSF49777">
    <property type="entry name" value="PEBP-like"/>
    <property type="match status" value="1"/>
</dbReference>
<name>A0A6S6PJM2_9MYCO</name>
<sequence length="91" mass="9999">MARRIYVVTLLICAAANGTSGTGIRFIKTALGQGYSGQRPIPGHGRHHYRFHVIALNNPVPDTIKTKDRVLQAIRRHGIARGTLTGVYPRP</sequence>
<gene>
    <name evidence="1" type="ORF">NIIDNTM18_54260</name>
</gene>
<protein>
    <recommendedName>
        <fullName evidence="3">Phosphatidylethanolamine-binding protein</fullName>
    </recommendedName>
</protein>
<organism evidence="1 2">
    <name type="scientific">Mycolicibacterium litorale</name>
    <dbReference type="NCBI Taxonomy" id="758802"/>
    <lineage>
        <taxon>Bacteria</taxon>
        <taxon>Bacillati</taxon>
        <taxon>Actinomycetota</taxon>
        <taxon>Actinomycetes</taxon>
        <taxon>Mycobacteriales</taxon>
        <taxon>Mycobacteriaceae</taxon>
        <taxon>Mycolicibacterium</taxon>
    </lineage>
</organism>
<dbReference type="InterPro" id="IPR036610">
    <property type="entry name" value="PEBP-like_sf"/>
</dbReference>
<dbReference type="EMBL" id="AP023287">
    <property type="protein sequence ID" value="BCI56148.1"/>
    <property type="molecule type" value="Genomic_DNA"/>
</dbReference>